<dbReference type="RefSeq" id="WP_210804326.1">
    <property type="nucleotide sequence ID" value="NZ_JAGQDE010000034.1"/>
</dbReference>
<feature type="transmembrane region" description="Helical" evidence="1">
    <location>
        <begin position="35"/>
        <end position="57"/>
    </location>
</feature>
<keyword evidence="3" id="KW-1185">Reference proteome</keyword>
<protein>
    <submittedName>
        <fullName evidence="2">Uncharacterized protein</fullName>
    </submittedName>
</protein>
<keyword evidence="1" id="KW-0472">Membrane</keyword>
<comment type="caution">
    <text evidence="2">The sequence shown here is derived from an EMBL/GenBank/DDBJ whole genome shotgun (WGS) entry which is preliminary data.</text>
</comment>
<sequence length="106" mass="10897">MVYYLLAAVAVLLTTSMVWLRYLRRISGGGLGQALSPTLAGVGLHHVMLSLGALFAVRQLYLATLGLSDSPAALPGALALFAGLAVLCMKSTAALPAKSALAAERT</sequence>
<accession>A0A940YK67</accession>
<feature type="transmembrane region" description="Helical" evidence="1">
    <location>
        <begin position="6"/>
        <end position="23"/>
    </location>
</feature>
<evidence type="ECO:0000313" key="2">
    <source>
        <dbReference type="EMBL" id="MBQ0961640.1"/>
    </source>
</evidence>
<gene>
    <name evidence="2" type="ORF">KAK06_22055</name>
</gene>
<dbReference type="Proteomes" id="UP000678374">
    <property type="component" value="Unassembled WGS sequence"/>
</dbReference>
<keyword evidence="1" id="KW-0812">Transmembrane</keyword>
<keyword evidence="1" id="KW-1133">Transmembrane helix</keyword>
<evidence type="ECO:0000256" key="1">
    <source>
        <dbReference type="SAM" id="Phobius"/>
    </source>
</evidence>
<reference evidence="2" key="1">
    <citation type="submission" date="2021-04" db="EMBL/GenBank/DDBJ databases">
        <title>The genome sequence of Ideonella sp. 4Y11.</title>
        <authorList>
            <person name="Liu Y."/>
        </authorList>
    </citation>
    <scope>NUCLEOTIDE SEQUENCE</scope>
    <source>
        <strain evidence="2">4Y11</strain>
    </source>
</reference>
<feature type="transmembrane region" description="Helical" evidence="1">
    <location>
        <begin position="72"/>
        <end position="89"/>
    </location>
</feature>
<evidence type="ECO:0000313" key="3">
    <source>
        <dbReference type="Proteomes" id="UP000678374"/>
    </source>
</evidence>
<organism evidence="2 3">
    <name type="scientific">Ideonella aquatica</name>
    <dbReference type="NCBI Taxonomy" id="2824119"/>
    <lineage>
        <taxon>Bacteria</taxon>
        <taxon>Pseudomonadati</taxon>
        <taxon>Pseudomonadota</taxon>
        <taxon>Betaproteobacteria</taxon>
        <taxon>Burkholderiales</taxon>
        <taxon>Sphaerotilaceae</taxon>
        <taxon>Ideonella</taxon>
    </lineage>
</organism>
<proteinExistence type="predicted"/>
<name>A0A940YK67_9BURK</name>
<dbReference type="EMBL" id="JAGQDE010000034">
    <property type="protein sequence ID" value="MBQ0961640.1"/>
    <property type="molecule type" value="Genomic_DNA"/>
</dbReference>
<dbReference type="AlphaFoldDB" id="A0A940YK67"/>